<dbReference type="Proteomes" id="UP000015101">
    <property type="component" value="Unassembled WGS sequence"/>
</dbReference>
<evidence type="ECO:0000256" key="1">
    <source>
        <dbReference type="SAM" id="SignalP"/>
    </source>
</evidence>
<reference evidence="2 4" key="2">
    <citation type="journal article" date="2013" name="Nature">
        <title>Insights into bilaterian evolution from three spiralian genomes.</title>
        <authorList>
            <person name="Simakov O."/>
            <person name="Marletaz F."/>
            <person name="Cho S.J."/>
            <person name="Edsinger-Gonzales E."/>
            <person name="Havlak P."/>
            <person name="Hellsten U."/>
            <person name="Kuo D.H."/>
            <person name="Larsson T."/>
            <person name="Lv J."/>
            <person name="Arendt D."/>
            <person name="Savage R."/>
            <person name="Osoegawa K."/>
            <person name="de Jong P."/>
            <person name="Grimwood J."/>
            <person name="Chapman J.A."/>
            <person name="Shapiro H."/>
            <person name="Aerts A."/>
            <person name="Otillar R.P."/>
            <person name="Terry A.Y."/>
            <person name="Boore J.L."/>
            <person name="Grigoriev I.V."/>
            <person name="Lindberg D.R."/>
            <person name="Seaver E.C."/>
            <person name="Weisblat D.A."/>
            <person name="Putnam N.H."/>
            <person name="Rokhsar D.S."/>
        </authorList>
    </citation>
    <scope>NUCLEOTIDE SEQUENCE</scope>
</reference>
<dbReference type="CTD" id="20207815"/>
<reference evidence="3" key="3">
    <citation type="submission" date="2015-06" db="UniProtKB">
        <authorList>
            <consortium name="EnsemblMetazoa"/>
        </authorList>
    </citation>
    <scope>IDENTIFICATION</scope>
</reference>
<proteinExistence type="predicted"/>
<evidence type="ECO:0000313" key="4">
    <source>
        <dbReference type="Proteomes" id="UP000015101"/>
    </source>
</evidence>
<dbReference type="EMBL" id="KB097599">
    <property type="protein sequence ID" value="ESN93610.1"/>
    <property type="molecule type" value="Genomic_DNA"/>
</dbReference>
<reference evidence="4" key="1">
    <citation type="submission" date="2012-12" db="EMBL/GenBank/DDBJ databases">
        <authorList>
            <person name="Hellsten U."/>
            <person name="Grimwood J."/>
            <person name="Chapman J.A."/>
            <person name="Shapiro H."/>
            <person name="Aerts A."/>
            <person name="Otillar R.P."/>
            <person name="Terry A.Y."/>
            <person name="Boore J.L."/>
            <person name="Simakov O."/>
            <person name="Marletaz F."/>
            <person name="Cho S.-J."/>
            <person name="Edsinger-Gonzales E."/>
            <person name="Havlak P."/>
            <person name="Kuo D.-H."/>
            <person name="Larsson T."/>
            <person name="Lv J."/>
            <person name="Arendt D."/>
            <person name="Savage R."/>
            <person name="Osoegawa K."/>
            <person name="de Jong P."/>
            <person name="Lindberg D.R."/>
            <person name="Seaver E.C."/>
            <person name="Weisblat D.A."/>
            <person name="Putnam N.H."/>
            <person name="Grigoriev I.V."/>
            <person name="Rokhsar D.S."/>
        </authorList>
    </citation>
    <scope>NUCLEOTIDE SEQUENCE</scope>
</reference>
<keyword evidence="1" id="KW-0732">Signal</keyword>
<dbReference type="EnsemblMetazoa" id="HelroT180699">
    <property type="protein sequence ID" value="HelroP180699"/>
    <property type="gene ID" value="HelroG180699"/>
</dbReference>
<gene>
    <name evidence="3" type="primary">20207815</name>
    <name evidence="2" type="ORF">HELRODRAFT_180699</name>
</gene>
<organism evidence="3 4">
    <name type="scientific">Helobdella robusta</name>
    <name type="common">Californian leech</name>
    <dbReference type="NCBI Taxonomy" id="6412"/>
    <lineage>
        <taxon>Eukaryota</taxon>
        <taxon>Metazoa</taxon>
        <taxon>Spiralia</taxon>
        <taxon>Lophotrochozoa</taxon>
        <taxon>Annelida</taxon>
        <taxon>Clitellata</taxon>
        <taxon>Hirudinea</taxon>
        <taxon>Rhynchobdellida</taxon>
        <taxon>Glossiphoniidae</taxon>
        <taxon>Helobdella</taxon>
    </lineage>
</organism>
<feature type="chain" id="PRO_5010980627" evidence="1">
    <location>
        <begin position="25"/>
        <end position="132"/>
    </location>
</feature>
<protein>
    <submittedName>
        <fullName evidence="2 3">Uncharacterized protein</fullName>
    </submittedName>
</protein>
<dbReference type="KEGG" id="hro:HELRODRAFT_180699"/>
<dbReference type="HOGENOM" id="CLU_1919332_0_0_1"/>
<dbReference type="EMBL" id="AMQM01007336">
    <property type="status" value="NOT_ANNOTATED_CDS"/>
    <property type="molecule type" value="Genomic_DNA"/>
</dbReference>
<dbReference type="GeneID" id="20207815"/>
<name>T1FG66_HELRO</name>
<dbReference type="InParanoid" id="T1FG66"/>
<dbReference type="AlphaFoldDB" id="T1FG66"/>
<dbReference type="RefSeq" id="XP_009028252.1">
    <property type="nucleotide sequence ID" value="XM_009030004.1"/>
</dbReference>
<accession>T1FG66</accession>
<evidence type="ECO:0000313" key="2">
    <source>
        <dbReference type="EMBL" id="ESN93610.1"/>
    </source>
</evidence>
<sequence length="132" mass="15513">MNYLSLILINILLLQLHNLQICLSEETSKPITCPETTSNLEKRNFEKHRGWAKRHTKQKSPTVVNDPEFAFDDSEDEPLGLLPQNSLVHVDCEEYPCYNGFPKRRGWGKRIFEEVYKRRGWGKRGDHLKEDE</sequence>
<feature type="signal peptide" evidence="1">
    <location>
        <begin position="1"/>
        <end position="24"/>
    </location>
</feature>
<evidence type="ECO:0000313" key="3">
    <source>
        <dbReference type="EnsemblMetazoa" id="HelroP180699"/>
    </source>
</evidence>
<keyword evidence="4" id="KW-1185">Reference proteome</keyword>